<feature type="region of interest" description="Disordered" evidence="3">
    <location>
        <begin position="573"/>
        <end position="596"/>
    </location>
</feature>
<dbReference type="OrthoDB" id="7156875at2"/>
<dbReference type="STRING" id="119000.SAMN05661010_03383"/>
<keyword evidence="2" id="KW-0106">Calcium</keyword>
<evidence type="ECO:0000256" key="3">
    <source>
        <dbReference type="SAM" id="MobiDB-lite"/>
    </source>
</evidence>
<reference evidence="6 7" key="1">
    <citation type="submission" date="2016-10" db="EMBL/GenBank/DDBJ databases">
        <authorList>
            <person name="de Groot N.N."/>
        </authorList>
    </citation>
    <scope>NUCLEOTIDE SEQUENCE [LARGE SCALE GENOMIC DNA]</scope>
    <source>
        <strain evidence="6 7">DSM 14789</strain>
    </source>
</reference>
<dbReference type="GO" id="GO:0046872">
    <property type="term" value="F:metal ion binding"/>
    <property type="evidence" value="ECO:0007669"/>
    <property type="project" value="UniProtKB-KW"/>
</dbReference>
<dbReference type="Pfam" id="PF05567">
    <property type="entry name" value="T4P_PilY1"/>
    <property type="match status" value="1"/>
</dbReference>
<keyword evidence="4" id="KW-0732">Signal</keyword>
<feature type="signal peptide" evidence="4">
    <location>
        <begin position="1"/>
        <end position="24"/>
    </location>
</feature>
<keyword evidence="1" id="KW-0479">Metal-binding</keyword>
<accession>A0A1G9QKU6</accession>
<evidence type="ECO:0000256" key="1">
    <source>
        <dbReference type="ARBA" id="ARBA00022723"/>
    </source>
</evidence>
<proteinExistence type="predicted"/>
<dbReference type="InterPro" id="IPR008707">
    <property type="entry name" value="B-propeller_PilY1"/>
</dbReference>
<keyword evidence="7" id="KW-1185">Reference proteome</keyword>
<dbReference type="EMBL" id="FNGI01000012">
    <property type="protein sequence ID" value="SDM11619.1"/>
    <property type="molecule type" value="Genomic_DNA"/>
</dbReference>
<evidence type="ECO:0000313" key="7">
    <source>
        <dbReference type="Proteomes" id="UP000198654"/>
    </source>
</evidence>
<evidence type="ECO:0000256" key="2">
    <source>
        <dbReference type="ARBA" id="ARBA00022837"/>
    </source>
</evidence>
<protein>
    <submittedName>
        <fullName evidence="6">Type IV pilus assembly protein PilY1</fullName>
    </submittedName>
</protein>
<sequence length="1449" mass="157468">MSIKGSMTWLTSIALCIIHGMAVAQSVPYKPPPSSQANVKPQSMIVMSNDHQLFYKAYTDFSDLDGDGEIDDTYKDSIRYYGYFDSEGCYEYETDLAGGAFQRGRDTDDDFECNRDDDDDDDDDGGNYWSGNFLNWATMTRMDILRKVLYGGKRYRDSTTESTILERAFLPLDAHSFAKVIEDNNVIEDNTPFDEGEITICNTTYAASGASKDITGAPLIRVARGRWPRWSANERWQCVWRNEKGQGIQGDRPREGDEGLGRNNYRARVEVCVSDDGTPCENYPGSDYDKPVGLLHEYASSIDFGLISGSYAKNRSGGVLRSNVRSFLEELDVATGVFKPDVSGIVSNIDAFRVSRYSFSSGTYDGDSCGFGKKAEDFGNGECSSWGNPLAEMTLEAIRYLTGETSPMSGFSVGSGVVEESYVAGLTSPAWTGNDSNDWCAAHSMVLMNASEASFDADELGGWTRLAASGIEASTDDVGEEEGLAGAYFIGEAGSNVNKQCTAKDIVGLGGVQGICPTAPGLEGSYHVAGLAKYAYENLVVKDPDDDAQGNNISTYAVRLSSNIPEIRVRVRDDDDDDDWDGDGDDWGNDGWDGGQQNDRVITIVPACESYSTGDQVSGSGRNINPNRIGKCAIVDFRVSESDDEDDDDRDGRGSFDVIWEDSEFGGDYDSDLVMTLEYRIDGNNLRIRTDVDNQSTSQIMGVGYIVSGTEDDGFHVHSGINGYDRYECGGNGNGNGNGNGSGNDECRINDGDSEQRYRISDSSSGNFLRPPLYYAAGYGNDGVNEDGSPSAYFEVSRVGELVDSLQEVLDQVLRSSARSGSGLGFSASSGDTLFQTIYNNVNSWSGDLLAFSISDEGVSSTPLWSARKAMPSPDERTIIAWLYGDGRPFRMQGELEPYVNYLRGDPQDEQRNGGFLRNRLWLDGSAAPLGDIVGSQPYYAGRPDTYHVPAENDTSYAEFRTAYSGRTPVVYVGANDGMLHGFNAETGEELLAYIPGILLEAEPNYGALARLIDPNYLHRYYVDGSPTVLDVRLDGEWISLLASGLGSGGKGIFALDVTDPSAFSEDADNAAKIALWEFGPKDDEKLNGGEHLGFVYDRPSIVQLENGDHAVVFGNGYFSESGKASLYILPVDAYEEDDGEWEWDKDEVIRLTPGHVANAGLNGLSSVSMIDSDDNGRMDLAYAGDLQGNVWRFDLSDDSASEWDEDGNISLLFRAASAGGTAQVITTGLEVGAHPEGGVMLYFGTGGPEGESTPTSQSHDTLYAVRDRAPFEPTSPLGRDDLSERDLVTSNAEIRYFPLGNTYGEDTSTWGWFVDLPDHERAVSRPLLRGDRIIFTTLIPGIGLCGAEDEGYLYELKAHSGAAPNRPLIDTNGDGQINAGDTLSVDGSQVVPVGVKTEGALFTPVVRSDDSGKREVKVSVNTAGDIQRIVEQSLNRLRLGRASWRILE</sequence>
<dbReference type="RefSeq" id="WP_089730452.1">
    <property type="nucleotide sequence ID" value="NZ_FNGI01000012.1"/>
</dbReference>
<dbReference type="Proteomes" id="UP000198654">
    <property type="component" value="Unassembled WGS sequence"/>
</dbReference>
<name>A0A1G9QKU6_9GAMM</name>
<feature type="compositionally biased region" description="Acidic residues" evidence="3">
    <location>
        <begin position="574"/>
        <end position="588"/>
    </location>
</feature>
<gene>
    <name evidence="6" type="ORF">SAMN05661010_03383</name>
</gene>
<evidence type="ECO:0000256" key="4">
    <source>
        <dbReference type="SAM" id="SignalP"/>
    </source>
</evidence>
<feature type="domain" description="PilY1 beta-propeller" evidence="5">
    <location>
        <begin position="930"/>
        <end position="1266"/>
    </location>
</feature>
<evidence type="ECO:0000259" key="5">
    <source>
        <dbReference type="Pfam" id="PF05567"/>
    </source>
</evidence>
<evidence type="ECO:0000313" key="6">
    <source>
        <dbReference type="EMBL" id="SDM11619.1"/>
    </source>
</evidence>
<organism evidence="6 7">
    <name type="scientific">Modicisalibacter muralis</name>
    <dbReference type="NCBI Taxonomy" id="119000"/>
    <lineage>
        <taxon>Bacteria</taxon>
        <taxon>Pseudomonadati</taxon>
        <taxon>Pseudomonadota</taxon>
        <taxon>Gammaproteobacteria</taxon>
        <taxon>Oceanospirillales</taxon>
        <taxon>Halomonadaceae</taxon>
        <taxon>Modicisalibacter</taxon>
    </lineage>
</organism>
<feature type="chain" id="PRO_5011444245" evidence="4">
    <location>
        <begin position="25"/>
        <end position="1449"/>
    </location>
</feature>